<protein>
    <submittedName>
        <fullName evidence="2">Uncharacterized protein</fullName>
    </submittedName>
</protein>
<evidence type="ECO:0000256" key="1">
    <source>
        <dbReference type="SAM" id="MobiDB-lite"/>
    </source>
</evidence>
<proteinExistence type="predicted"/>
<evidence type="ECO:0000313" key="3">
    <source>
        <dbReference type="Proteomes" id="UP000050525"/>
    </source>
</evidence>
<sequence>MPLNKMMPIEETLNPGCRPVLQRPPNSPNAEETWDSSGSFPRPRLRNRRGSLHCPSFKCFPDTRINWESLQEPLVNGFIPQYLGGGGIEATLDETVKLAKTGFDLGSNHDNERWIASKISVVSRHGIPSSCRRRLKRCCRAPRVCGDGNHQAPFGERQENKFRGGFCSAIPHPSEQRLQFEAARDINRRRRRRPKHRSRREECGVTRACEHPPSSAPSRRAVIPSPAGEEVEEEEDEEEEE</sequence>
<feature type="region of interest" description="Disordered" evidence="1">
    <location>
        <begin position="1"/>
        <end position="46"/>
    </location>
</feature>
<accession>A0A151NVT2</accession>
<keyword evidence="3" id="KW-1185">Reference proteome</keyword>
<feature type="compositionally biased region" description="Acidic residues" evidence="1">
    <location>
        <begin position="229"/>
        <end position="241"/>
    </location>
</feature>
<feature type="region of interest" description="Disordered" evidence="1">
    <location>
        <begin position="185"/>
        <end position="241"/>
    </location>
</feature>
<name>A0A151NVT2_ALLMI</name>
<comment type="caution">
    <text evidence="2">The sequence shown here is derived from an EMBL/GenBank/DDBJ whole genome shotgun (WGS) entry which is preliminary data.</text>
</comment>
<dbReference type="EMBL" id="AKHW03001868">
    <property type="protein sequence ID" value="KYO40699.1"/>
    <property type="molecule type" value="Genomic_DNA"/>
</dbReference>
<feature type="compositionally biased region" description="Basic residues" evidence="1">
    <location>
        <begin position="187"/>
        <end position="198"/>
    </location>
</feature>
<dbReference type="AlphaFoldDB" id="A0A151NVT2"/>
<gene>
    <name evidence="2" type="ORF">Y1Q_0012204</name>
</gene>
<dbReference type="Proteomes" id="UP000050525">
    <property type="component" value="Unassembled WGS sequence"/>
</dbReference>
<evidence type="ECO:0000313" key="2">
    <source>
        <dbReference type="EMBL" id="KYO40699.1"/>
    </source>
</evidence>
<reference evidence="2 3" key="1">
    <citation type="journal article" date="2012" name="Genome Biol.">
        <title>Sequencing three crocodilian genomes to illuminate the evolution of archosaurs and amniotes.</title>
        <authorList>
            <person name="St John J.A."/>
            <person name="Braun E.L."/>
            <person name="Isberg S.R."/>
            <person name="Miles L.G."/>
            <person name="Chong A.Y."/>
            <person name="Gongora J."/>
            <person name="Dalzell P."/>
            <person name="Moran C."/>
            <person name="Bed'hom B."/>
            <person name="Abzhanov A."/>
            <person name="Burgess S.C."/>
            <person name="Cooksey A.M."/>
            <person name="Castoe T.A."/>
            <person name="Crawford N.G."/>
            <person name="Densmore L.D."/>
            <person name="Drew J.C."/>
            <person name="Edwards S.V."/>
            <person name="Faircloth B.C."/>
            <person name="Fujita M.K."/>
            <person name="Greenwold M.J."/>
            <person name="Hoffmann F.G."/>
            <person name="Howard J.M."/>
            <person name="Iguchi T."/>
            <person name="Janes D.E."/>
            <person name="Khan S.Y."/>
            <person name="Kohno S."/>
            <person name="de Koning A.J."/>
            <person name="Lance S.L."/>
            <person name="McCarthy F.M."/>
            <person name="McCormack J.E."/>
            <person name="Merchant M.E."/>
            <person name="Peterson D.G."/>
            <person name="Pollock D.D."/>
            <person name="Pourmand N."/>
            <person name="Raney B.J."/>
            <person name="Roessler K.A."/>
            <person name="Sanford J.R."/>
            <person name="Sawyer R.H."/>
            <person name="Schmidt C.J."/>
            <person name="Triplett E.W."/>
            <person name="Tuberville T.D."/>
            <person name="Venegas-Anaya M."/>
            <person name="Howard J.T."/>
            <person name="Jarvis E.D."/>
            <person name="Guillette L.J.Jr."/>
            <person name="Glenn T.C."/>
            <person name="Green R.E."/>
            <person name="Ray D.A."/>
        </authorList>
    </citation>
    <scope>NUCLEOTIDE SEQUENCE [LARGE SCALE GENOMIC DNA]</scope>
    <source>
        <strain evidence="2">KSC_2009_1</strain>
    </source>
</reference>
<organism evidence="2 3">
    <name type="scientific">Alligator mississippiensis</name>
    <name type="common">American alligator</name>
    <dbReference type="NCBI Taxonomy" id="8496"/>
    <lineage>
        <taxon>Eukaryota</taxon>
        <taxon>Metazoa</taxon>
        <taxon>Chordata</taxon>
        <taxon>Craniata</taxon>
        <taxon>Vertebrata</taxon>
        <taxon>Euteleostomi</taxon>
        <taxon>Archelosauria</taxon>
        <taxon>Archosauria</taxon>
        <taxon>Crocodylia</taxon>
        <taxon>Alligatoridae</taxon>
        <taxon>Alligatorinae</taxon>
        <taxon>Alligator</taxon>
    </lineage>
</organism>
<feature type="compositionally biased region" description="Basic and acidic residues" evidence="1">
    <location>
        <begin position="199"/>
        <end position="210"/>
    </location>
</feature>